<accession>A0AC58TX27</accession>
<name>A0AC58TX27_TOBAC</name>
<evidence type="ECO:0000313" key="2">
    <source>
        <dbReference type="RefSeq" id="XP_075101771.1"/>
    </source>
</evidence>
<evidence type="ECO:0000313" key="1">
    <source>
        <dbReference type="Proteomes" id="UP000790787"/>
    </source>
</evidence>
<gene>
    <name evidence="2" type="primary">LOC142177205</name>
</gene>
<dbReference type="RefSeq" id="XP_075101771.1">
    <property type="nucleotide sequence ID" value="XM_075245670.1"/>
</dbReference>
<reference evidence="1" key="1">
    <citation type="journal article" date="2014" name="Nat. Commun.">
        <title>The tobacco genome sequence and its comparison with those of tomato and potato.</title>
        <authorList>
            <person name="Sierro N."/>
            <person name="Battey J.N."/>
            <person name="Ouadi S."/>
            <person name="Bakaher N."/>
            <person name="Bovet L."/>
            <person name="Willig A."/>
            <person name="Goepfert S."/>
            <person name="Peitsch M.C."/>
            <person name="Ivanov N.V."/>
        </authorList>
    </citation>
    <scope>NUCLEOTIDE SEQUENCE [LARGE SCALE GENOMIC DNA]</scope>
</reference>
<protein>
    <submittedName>
        <fullName evidence="2">Uncharacterized protein LOC142177205</fullName>
    </submittedName>
</protein>
<reference evidence="2" key="2">
    <citation type="submission" date="2025-08" db="UniProtKB">
        <authorList>
            <consortium name="RefSeq"/>
        </authorList>
    </citation>
    <scope>IDENTIFICATION</scope>
    <source>
        <tissue evidence="2">Leaf</tissue>
    </source>
</reference>
<organism evidence="1 2">
    <name type="scientific">Nicotiana tabacum</name>
    <name type="common">Common tobacco</name>
    <dbReference type="NCBI Taxonomy" id="4097"/>
    <lineage>
        <taxon>Eukaryota</taxon>
        <taxon>Viridiplantae</taxon>
        <taxon>Streptophyta</taxon>
        <taxon>Embryophyta</taxon>
        <taxon>Tracheophyta</taxon>
        <taxon>Spermatophyta</taxon>
        <taxon>Magnoliopsida</taxon>
        <taxon>eudicotyledons</taxon>
        <taxon>Gunneridae</taxon>
        <taxon>Pentapetalae</taxon>
        <taxon>asterids</taxon>
        <taxon>lamiids</taxon>
        <taxon>Solanales</taxon>
        <taxon>Solanaceae</taxon>
        <taxon>Nicotianoideae</taxon>
        <taxon>Nicotianeae</taxon>
        <taxon>Nicotiana</taxon>
    </lineage>
</organism>
<dbReference type="Proteomes" id="UP000790787">
    <property type="component" value="Chromosome 23"/>
</dbReference>
<keyword evidence="1" id="KW-1185">Reference proteome</keyword>
<sequence length="193" mass="22312">MLVAKQFNGTCFGAWRRRIIIALSAKKKISFINSSYTRPPIDSPLFDQWEQCNHMVISWILNYLDPDISQSVIYSKTTKGLWDELSQCYGQSNGARIYEVQKDLSLVFQGSYDVSGYFNKVKRLWDEMESLNIESYCVCECNYGGKHKTINRDQNLKLMQFLMGLNEIFNNARGNILMMEPLPNVSKSYSLVI</sequence>
<proteinExistence type="predicted"/>